<name>A0A510XGV1_9GAMM</name>
<dbReference type="SUPFAM" id="SSF52980">
    <property type="entry name" value="Restriction endonuclease-like"/>
    <property type="match status" value="1"/>
</dbReference>
<sequence>MKIHTVRQGTQEWHALRANHYTASEAPAMAGASKYQSRAELLKQKYTGEIPEVSDAQQRLFDKGHAAEAAARPIAEEIIGEELYPVTGTSEEHPHLLASLDGCTLLEDVIWECKLWNQELAAAVRAEELPEHYLVQMDQQLLVSGAEKCLFMCTDGTPENTVFCWHYPDEARFQRLLAGWQQFRQDLADYQPRAQQVAAQGEAPEALPALSIDLTGAVQASNLPDFKQRALAMIEGIKTELTTDKDFADAESTVKFLQRGEKQLKASKQAALKQTATIAELFDTIDELAETMRQKRLQLDNLVKAEKDNRRLDIQRGAEQAYSAHIGNIEKELEAACSWPITFRAPDAGIAAAMKGKRTMTSLQDAADTAVANAKIQADEAARQVRASIDALKQEAEGFEALFADGGQLVCDKAPDDLRNLARSRIAEHKEAEARRQEAERERIRQEEEAKAKAAAEQEAPAPAEDEPAIQTHSPSPGEPGYRQPLDTSRITQAADHFQRGSEIARPEMVEIPRKEYDALLEARAKLDALEAAGVDNWSGYPDAMASLEAA</sequence>
<dbReference type="InterPro" id="IPR017482">
    <property type="entry name" value="Lambda-type_endonuclease"/>
</dbReference>
<evidence type="ECO:0000259" key="3">
    <source>
        <dbReference type="Pfam" id="PF09588"/>
    </source>
</evidence>
<evidence type="ECO:0000313" key="5">
    <source>
        <dbReference type="Proteomes" id="UP000321275"/>
    </source>
</evidence>
<dbReference type="AlphaFoldDB" id="A0A510XGV1"/>
<evidence type="ECO:0000256" key="2">
    <source>
        <dbReference type="SAM" id="MobiDB-lite"/>
    </source>
</evidence>
<dbReference type="InterPro" id="IPR011604">
    <property type="entry name" value="PDDEXK-like_dom_sf"/>
</dbReference>
<dbReference type="NCBIfam" id="TIGR03033">
    <property type="entry name" value="phage_rel_nuc"/>
    <property type="match status" value="1"/>
</dbReference>
<feature type="compositionally biased region" description="Basic and acidic residues" evidence="2">
    <location>
        <begin position="497"/>
        <end position="507"/>
    </location>
</feature>
<feature type="coiled-coil region" evidence="1">
    <location>
        <begin position="278"/>
        <end position="305"/>
    </location>
</feature>
<dbReference type="Pfam" id="PF25708">
    <property type="entry name" value="Phage_T7_Gp5_9"/>
    <property type="match status" value="1"/>
</dbReference>
<feature type="compositionally biased region" description="Basic and acidic residues" evidence="2">
    <location>
        <begin position="429"/>
        <end position="456"/>
    </location>
</feature>
<feature type="domain" description="YqaJ viral recombinase" evidence="3">
    <location>
        <begin position="12"/>
        <end position="147"/>
    </location>
</feature>
<dbReference type="OrthoDB" id="1245848at2"/>
<dbReference type="InterPro" id="IPR019080">
    <property type="entry name" value="YqaJ_viral_recombinase"/>
</dbReference>
<proteinExistence type="predicted"/>
<dbReference type="EMBL" id="BJUK01000077">
    <property type="protein sequence ID" value="GEK49190.1"/>
    <property type="molecule type" value="Genomic_DNA"/>
</dbReference>
<dbReference type="InterPro" id="IPR016889">
    <property type="entry name" value="UCP028503"/>
</dbReference>
<protein>
    <recommendedName>
        <fullName evidence="3">YqaJ viral recombinase domain-containing protein</fullName>
    </recommendedName>
</protein>
<organism evidence="4 5">
    <name type="scientific">Bisbaumannia pacifica</name>
    <dbReference type="NCBI Taxonomy" id="77098"/>
    <lineage>
        <taxon>Bacteria</taxon>
        <taxon>Pseudomonadati</taxon>
        <taxon>Pseudomonadota</taxon>
        <taxon>Gammaproteobacteria</taxon>
        <taxon>Oceanospirillales</taxon>
        <taxon>Halomonadaceae</taxon>
        <taxon>Bisbaumannia</taxon>
    </lineage>
</organism>
<keyword evidence="1" id="KW-0175">Coiled coil</keyword>
<gene>
    <name evidence="4" type="ORF">HPA02_34730</name>
</gene>
<reference evidence="4 5" key="1">
    <citation type="submission" date="2019-07" db="EMBL/GenBank/DDBJ databases">
        <title>Whole genome shotgun sequence of Halomonas pacifica NBRC 102220.</title>
        <authorList>
            <person name="Hosoyama A."/>
            <person name="Uohara A."/>
            <person name="Ohji S."/>
            <person name="Ichikawa N."/>
        </authorList>
    </citation>
    <scope>NUCLEOTIDE SEQUENCE [LARGE SCALE GENOMIC DNA]</scope>
    <source>
        <strain evidence="4 5">NBRC 102220</strain>
    </source>
</reference>
<accession>A0A510XGV1</accession>
<keyword evidence="5" id="KW-1185">Reference proteome</keyword>
<comment type="caution">
    <text evidence="4">The sequence shown here is derived from an EMBL/GenBank/DDBJ whole genome shotgun (WGS) entry which is preliminary data.</text>
</comment>
<dbReference type="Gene3D" id="3.90.320.10">
    <property type="match status" value="1"/>
</dbReference>
<evidence type="ECO:0000313" key="4">
    <source>
        <dbReference type="EMBL" id="GEK49190.1"/>
    </source>
</evidence>
<feature type="region of interest" description="Disordered" evidence="2">
    <location>
        <begin position="429"/>
        <end position="507"/>
    </location>
</feature>
<dbReference type="InterPro" id="IPR011335">
    <property type="entry name" value="Restrct_endonuc-II-like"/>
</dbReference>
<dbReference type="Pfam" id="PF09588">
    <property type="entry name" value="YqaJ"/>
    <property type="match status" value="1"/>
</dbReference>
<dbReference type="Proteomes" id="UP000321275">
    <property type="component" value="Unassembled WGS sequence"/>
</dbReference>
<evidence type="ECO:0000256" key="1">
    <source>
        <dbReference type="SAM" id="Coils"/>
    </source>
</evidence>
<dbReference type="InterPro" id="IPR058007">
    <property type="entry name" value="Gp5.9"/>
</dbReference>
<dbReference type="PIRSF" id="PIRSF028503">
    <property type="entry name" value="UCP028503"/>
    <property type="match status" value="1"/>
</dbReference>
<dbReference type="RefSeq" id="WP_146804502.1">
    <property type="nucleotide sequence ID" value="NZ_BJUK01000077.1"/>
</dbReference>